<dbReference type="GO" id="GO:0018104">
    <property type="term" value="P:peptidoglycan-protein cross-linking"/>
    <property type="evidence" value="ECO:0007669"/>
    <property type="project" value="TreeGrafter"/>
</dbReference>
<reference evidence="17 18" key="1">
    <citation type="submission" date="2019-07" db="EMBL/GenBank/DDBJ databases">
        <title>Genomic Encyclopedia of Archaeal and Bacterial Type Strains, Phase II (KMG-II): from individual species to whole genera.</title>
        <authorList>
            <person name="Goeker M."/>
        </authorList>
    </citation>
    <scope>NUCLEOTIDE SEQUENCE [LARGE SCALE GENOMIC DNA]</scope>
    <source>
        <strain evidence="17 18">DSM 46842</strain>
    </source>
</reference>
<keyword evidence="7" id="KW-0472">Membrane</keyword>
<dbReference type="GO" id="GO:0071555">
    <property type="term" value="P:cell wall organization"/>
    <property type="evidence" value="ECO:0007669"/>
    <property type="project" value="UniProtKB-UniRule"/>
</dbReference>
<protein>
    <submittedName>
        <fullName evidence="17">Peptidoglycan transpeptidase (ErfK-YbiS-YhnG family)</fullName>
    </submittedName>
</protein>
<dbReference type="CDD" id="cd16913">
    <property type="entry name" value="YkuD_like"/>
    <property type="match status" value="1"/>
</dbReference>
<evidence type="ECO:0000256" key="15">
    <source>
        <dbReference type="SAM" id="SignalP"/>
    </source>
</evidence>
<organism evidence="17 18">
    <name type="scientific">Blastococcus xanthinilyticus</name>
    <dbReference type="NCBI Taxonomy" id="1564164"/>
    <lineage>
        <taxon>Bacteria</taxon>
        <taxon>Bacillati</taxon>
        <taxon>Actinomycetota</taxon>
        <taxon>Actinomycetes</taxon>
        <taxon>Geodermatophilales</taxon>
        <taxon>Geodermatophilaceae</taxon>
        <taxon>Blastococcus</taxon>
    </lineage>
</organism>
<evidence type="ECO:0000256" key="5">
    <source>
        <dbReference type="ARBA" id="ARBA00022960"/>
    </source>
</evidence>
<dbReference type="PROSITE" id="PS52029">
    <property type="entry name" value="LD_TPASE"/>
    <property type="match status" value="1"/>
</dbReference>
<dbReference type="InterPro" id="IPR038063">
    <property type="entry name" value="Transpep_catalytic_dom"/>
</dbReference>
<dbReference type="FunFam" id="2.40.440.10:FF:000005">
    <property type="entry name" value="L,D-transpeptidase 2"/>
    <property type="match status" value="1"/>
</dbReference>
<evidence type="ECO:0000256" key="3">
    <source>
        <dbReference type="ARBA" id="ARBA00022679"/>
    </source>
</evidence>
<evidence type="ECO:0000256" key="10">
    <source>
        <dbReference type="ARBA" id="ARBA00023315"/>
    </source>
</evidence>
<keyword evidence="8" id="KW-0564">Palmitate</keyword>
<comment type="caution">
    <text evidence="17">The sequence shown here is derived from an EMBL/GenBank/DDBJ whole genome shotgun (WGS) entry which is preliminary data.</text>
</comment>
<dbReference type="InterPro" id="IPR005490">
    <property type="entry name" value="LD_TPept_cat_dom"/>
</dbReference>
<evidence type="ECO:0000256" key="4">
    <source>
        <dbReference type="ARBA" id="ARBA00022729"/>
    </source>
</evidence>
<evidence type="ECO:0000256" key="6">
    <source>
        <dbReference type="ARBA" id="ARBA00022984"/>
    </source>
</evidence>
<keyword evidence="11 13" id="KW-0961">Cell wall biogenesis/degradation</keyword>
<evidence type="ECO:0000256" key="7">
    <source>
        <dbReference type="ARBA" id="ARBA00023136"/>
    </source>
</evidence>
<dbReference type="GO" id="GO:0071972">
    <property type="term" value="F:peptidoglycan L,D-transpeptidase activity"/>
    <property type="evidence" value="ECO:0007669"/>
    <property type="project" value="TreeGrafter"/>
</dbReference>
<keyword evidence="10" id="KW-0012">Acyltransferase</keyword>
<feature type="active site" description="Proton donor/acceptor" evidence="13">
    <location>
        <position position="355"/>
    </location>
</feature>
<dbReference type="EMBL" id="VNHW01000022">
    <property type="protein sequence ID" value="TYP81906.1"/>
    <property type="molecule type" value="Genomic_DNA"/>
</dbReference>
<comment type="pathway">
    <text evidence="1 13">Cell wall biogenesis; peptidoglycan biosynthesis.</text>
</comment>
<dbReference type="Proteomes" id="UP000322499">
    <property type="component" value="Unassembled WGS sequence"/>
</dbReference>
<dbReference type="Pfam" id="PF03734">
    <property type="entry name" value="YkuD"/>
    <property type="match status" value="1"/>
</dbReference>
<keyword evidence="3" id="KW-0808">Transferase</keyword>
<dbReference type="GO" id="GO:0016746">
    <property type="term" value="F:acyltransferase activity"/>
    <property type="evidence" value="ECO:0007669"/>
    <property type="project" value="UniProtKB-KW"/>
</dbReference>
<feature type="signal peptide" evidence="15">
    <location>
        <begin position="1"/>
        <end position="24"/>
    </location>
</feature>
<keyword evidence="18" id="KW-1185">Reference proteome</keyword>
<evidence type="ECO:0000313" key="17">
    <source>
        <dbReference type="EMBL" id="TYP81906.1"/>
    </source>
</evidence>
<dbReference type="CDD" id="cd13432">
    <property type="entry name" value="LDT_IgD_like_2"/>
    <property type="match status" value="1"/>
</dbReference>
<name>A0A5S5CQ58_9ACTN</name>
<accession>A0A5S5CQ58</accession>
<keyword evidence="4 15" id="KW-0732">Signal</keyword>
<feature type="domain" description="L,D-TPase catalytic" evidence="16">
    <location>
        <begin position="272"/>
        <end position="397"/>
    </location>
</feature>
<evidence type="ECO:0000256" key="13">
    <source>
        <dbReference type="PROSITE-ProRule" id="PRU01373"/>
    </source>
</evidence>
<dbReference type="AlphaFoldDB" id="A0A5S5CQ58"/>
<dbReference type="RefSeq" id="WP_243737871.1">
    <property type="nucleotide sequence ID" value="NZ_VNHW01000022.1"/>
</dbReference>
<dbReference type="InterPro" id="IPR041280">
    <property type="entry name" value="Big_10"/>
</dbReference>
<dbReference type="Gene3D" id="2.40.440.10">
    <property type="entry name" value="L,D-transpeptidase catalytic domain-like"/>
    <property type="match status" value="1"/>
</dbReference>
<evidence type="ECO:0000256" key="1">
    <source>
        <dbReference type="ARBA" id="ARBA00004752"/>
    </source>
</evidence>
<dbReference type="SUPFAM" id="SSF141523">
    <property type="entry name" value="L,D-transpeptidase catalytic domain-like"/>
    <property type="match status" value="1"/>
</dbReference>
<feature type="chain" id="PRO_5039433752" evidence="15">
    <location>
        <begin position="25"/>
        <end position="428"/>
    </location>
</feature>
<evidence type="ECO:0000256" key="12">
    <source>
        <dbReference type="ARBA" id="ARBA00060592"/>
    </source>
</evidence>
<evidence type="ECO:0000256" key="9">
    <source>
        <dbReference type="ARBA" id="ARBA00023288"/>
    </source>
</evidence>
<dbReference type="PANTHER" id="PTHR30582">
    <property type="entry name" value="L,D-TRANSPEPTIDASE"/>
    <property type="match status" value="1"/>
</dbReference>
<sequence>MRRTAAMIATGALVLLAGCTGDDAGGSAEPTAPPAAEPATLEFAVTDGAVDVSPVVPLEISVSGGGLDAVTVTSGDGTSVPGAVTDAAEDGAADDQAAEEGATEDGATEDGATEDGATEKPAADGDAQVWTPETPLAYGTSYTLTATASNADEEETTATSTFTTVTPQTLSTPGIGPLDGQTVGVGMPIRVYFEDPVTDKAAVESHLQVTSSTPTDGVWNWFSDTEVHFRPSTYWPENIEVTLDAELYGVDFGDGVWGEKDRSISFSVGERHVSVADAATHTMDVYDGDQLVQTFPMSAGGPDFPSRNGPHVVTELNRDRIMDSSTYGTPVDSPNGYRTPVEYAVRLNDNGEFVHAAPWSVAQQGRENVSHGCINLSTERAAWFFDFSQPGDVVEIKNSIGPMLSAADGDIYDWAIPWGQWQAGSALA</sequence>
<evidence type="ECO:0000259" key="16">
    <source>
        <dbReference type="PROSITE" id="PS52029"/>
    </source>
</evidence>
<comment type="pathway">
    <text evidence="12">Glycan biosynthesis.</text>
</comment>
<evidence type="ECO:0000256" key="11">
    <source>
        <dbReference type="ARBA" id="ARBA00023316"/>
    </source>
</evidence>
<gene>
    <name evidence="17" type="ORF">BD833_12222</name>
</gene>
<dbReference type="Gene3D" id="2.60.40.3780">
    <property type="match status" value="2"/>
</dbReference>
<evidence type="ECO:0000313" key="18">
    <source>
        <dbReference type="Proteomes" id="UP000322499"/>
    </source>
</evidence>
<evidence type="ECO:0000256" key="2">
    <source>
        <dbReference type="ARBA" id="ARBA00022475"/>
    </source>
</evidence>
<dbReference type="InterPro" id="IPR050979">
    <property type="entry name" value="LD-transpeptidase"/>
</dbReference>
<keyword evidence="2" id="KW-1003">Cell membrane</keyword>
<feature type="active site" description="Nucleophile" evidence="13">
    <location>
        <position position="373"/>
    </location>
</feature>
<feature type="compositionally biased region" description="Acidic residues" evidence="14">
    <location>
        <begin position="87"/>
        <end position="113"/>
    </location>
</feature>
<dbReference type="Pfam" id="PF17964">
    <property type="entry name" value="Big_10"/>
    <property type="match status" value="1"/>
</dbReference>
<keyword evidence="9" id="KW-0449">Lipoprotein</keyword>
<dbReference type="GO" id="GO:0008360">
    <property type="term" value="P:regulation of cell shape"/>
    <property type="evidence" value="ECO:0007669"/>
    <property type="project" value="UniProtKB-UniRule"/>
</dbReference>
<keyword evidence="5 13" id="KW-0133">Cell shape</keyword>
<keyword evidence="6 13" id="KW-0573">Peptidoglycan synthesis</keyword>
<evidence type="ECO:0000256" key="14">
    <source>
        <dbReference type="SAM" id="MobiDB-lite"/>
    </source>
</evidence>
<dbReference type="UniPathway" id="UPA00219"/>
<feature type="region of interest" description="Disordered" evidence="14">
    <location>
        <begin position="73"/>
        <end position="131"/>
    </location>
</feature>
<evidence type="ECO:0000256" key="8">
    <source>
        <dbReference type="ARBA" id="ARBA00023139"/>
    </source>
</evidence>
<dbReference type="PROSITE" id="PS51257">
    <property type="entry name" value="PROKAR_LIPOPROTEIN"/>
    <property type="match status" value="1"/>
</dbReference>
<proteinExistence type="predicted"/>
<dbReference type="GO" id="GO:0005576">
    <property type="term" value="C:extracellular region"/>
    <property type="evidence" value="ECO:0007669"/>
    <property type="project" value="TreeGrafter"/>
</dbReference>
<dbReference type="Gene3D" id="2.60.40.3710">
    <property type="match status" value="1"/>
</dbReference>
<dbReference type="PANTHER" id="PTHR30582:SF2">
    <property type="entry name" value="L,D-TRANSPEPTIDASE YCIB-RELATED"/>
    <property type="match status" value="1"/>
</dbReference>